<feature type="binding site" evidence="9">
    <location>
        <position position="12"/>
    </location>
    <ligand>
        <name>Mg(2+)</name>
        <dbReference type="ChEBI" id="CHEBI:18420"/>
        <note>catalytic</note>
    </ligand>
</feature>
<comment type="function">
    <text evidence="9">CRISPR (clustered regularly interspaced short palindromic repeat), is an adaptive immune system that provides protection against mobile genetic elements (viruses, transposable elements and conjugative plasmids). CRISPR clusters contain sequences complementary to antecedent mobile elements and target invading nucleic acids. CRISPR clusters are transcribed and processed into CRISPR RNA (crRNA). Functions as a ssRNA-specific endoribonuclease. Involved in the integration of spacer DNA into the CRISPR cassette.</text>
</comment>
<keyword evidence="8 9" id="KW-0051">Antiviral defense</keyword>
<keyword evidence="3 9" id="KW-0540">Nuclease</keyword>
<dbReference type="NCBIfam" id="TIGR01573">
    <property type="entry name" value="cas2"/>
    <property type="match status" value="1"/>
</dbReference>
<sequence>MAAEQDWLICYDIKDARRLARVHRLMRQEALSLQRSVFFGRFQRNVLNDLVEAIEPLIDPDHDDVRLFPQQAQSAIKWCGCPPLPEGIEFSASPKVIVWNDSHEEE</sequence>
<keyword evidence="6 9" id="KW-0378">Hydrolase</keyword>
<accession>A0ABT3MSC0</accession>
<dbReference type="RefSeq" id="WP_262567248.1">
    <property type="nucleotide sequence ID" value="NZ_JAPFCC010000001.1"/>
</dbReference>
<comment type="caution">
    <text evidence="10">The sequence shown here is derived from an EMBL/GenBank/DDBJ whole genome shotgun (WGS) entry which is preliminary data.</text>
</comment>
<dbReference type="PANTHER" id="PTHR34405">
    <property type="entry name" value="CRISPR-ASSOCIATED ENDORIBONUCLEASE CAS2"/>
    <property type="match status" value="1"/>
</dbReference>
<keyword evidence="4 9" id="KW-0479">Metal-binding</keyword>
<evidence type="ECO:0000256" key="9">
    <source>
        <dbReference type="HAMAP-Rule" id="MF_01471"/>
    </source>
</evidence>
<dbReference type="EC" id="3.1.-.-" evidence="9"/>
<keyword evidence="7 9" id="KW-0460">Magnesium</keyword>
<dbReference type="CDD" id="cd09725">
    <property type="entry name" value="Cas2_I_II_III"/>
    <property type="match status" value="1"/>
</dbReference>
<evidence type="ECO:0000256" key="2">
    <source>
        <dbReference type="ARBA" id="ARBA00009959"/>
    </source>
</evidence>
<comment type="cofactor">
    <cofactor evidence="1 9">
        <name>Mg(2+)</name>
        <dbReference type="ChEBI" id="CHEBI:18420"/>
    </cofactor>
</comment>
<evidence type="ECO:0000256" key="4">
    <source>
        <dbReference type="ARBA" id="ARBA00022723"/>
    </source>
</evidence>
<dbReference type="Proteomes" id="UP001209854">
    <property type="component" value="Unassembled WGS sequence"/>
</dbReference>
<evidence type="ECO:0000256" key="7">
    <source>
        <dbReference type="ARBA" id="ARBA00022842"/>
    </source>
</evidence>
<evidence type="ECO:0000256" key="5">
    <source>
        <dbReference type="ARBA" id="ARBA00022759"/>
    </source>
</evidence>
<dbReference type="Pfam" id="PF09827">
    <property type="entry name" value="CRISPR_Cas2"/>
    <property type="match status" value="1"/>
</dbReference>
<name>A0ABT3MSC0_9GAMM</name>
<comment type="similarity">
    <text evidence="2 9">Belongs to the CRISPR-associated endoribonuclease Cas2 protein family.</text>
</comment>
<dbReference type="InterPro" id="IPR021127">
    <property type="entry name" value="CRISPR_associated_Cas2"/>
</dbReference>
<gene>
    <name evidence="9 10" type="primary">cas2</name>
    <name evidence="10" type="ORF">NX722_06355</name>
</gene>
<evidence type="ECO:0000313" key="10">
    <source>
        <dbReference type="EMBL" id="MCW7552275.1"/>
    </source>
</evidence>
<organism evidence="10 11">
    <name type="scientific">Endozoicomonas gorgoniicola</name>
    <dbReference type="NCBI Taxonomy" id="1234144"/>
    <lineage>
        <taxon>Bacteria</taxon>
        <taxon>Pseudomonadati</taxon>
        <taxon>Pseudomonadota</taxon>
        <taxon>Gammaproteobacteria</taxon>
        <taxon>Oceanospirillales</taxon>
        <taxon>Endozoicomonadaceae</taxon>
        <taxon>Endozoicomonas</taxon>
    </lineage>
</organism>
<comment type="subunit">
    <text evidence="9">Homodimer, forms a heterotetramer with a Cas1 homodimer.</text>
</comment>
<dbReference type="Gene3D" id="3.30.70.240">
    <property type="match status" value="1"/>
</dbReference>
<evidence type="ECO:0000256" key="3">
    <source>
        <dbReference type="ARBA" id="ARBA00022722"/>
    </source>
</evidence>
<dbReference type="EMBL" id="JAPFCC010000001">
    <property type="protein sequence ID" value="MCW7552275.1"/>
    <property type="molecule type" value="Genomic_DNA"/>
</dbReference>
<dbReference type="PANTHER" id="PTHR34405:SF3">
    <property type="entry name" value="CRISPR-ASSOCIATED ENDORIBONUCLEASE CAS2 3"/>
    <property type="match status" value="1"/>
</dbReference>
<dbReference type="InterPro" id="IPR019199">
    <property type="entry name" value="Virulence_VapD/CRISPR_Cas2"/>
</dbReference>
<reference evidence="10 11" key="1">
    <citation type="submission" date="2022-10" db="EMBL/GenBank/DDBJ databases">
        <title>High-quality genome sequences of two octocoral-associated bacteria, Endozoicomonas euniceicola EF212 and Endozoicomonas gorgoniicola PS125.</title>
        <authorList>
            <person name="Chiou Y.-J."/>
            <person name="Chen Y.-H."/>
        </authorList>
    </citation>
    <scope>NUCLEOTIDE SEQUENCE [LARGE SCALE GENOMIC DNA]</scope>
    <source>
        <strain evidence="10 11">PS125</strain>
    </source>
</reference>
<dbReference type="HAMAP" id="MF_01471">
    <property type="entry name" value="Cas2"/>
    <property type="match status" value="1"/>
</dbReference>
<dbReference type="GO" id="GO:0004519">
    <property type="term" value="F:endonuclease activity"/>
    <property type="evidence" value="ECO:0007669"/>
    <property type="project" value="UniProtKB-KW"/>
</dbReference>
<protein>
    <recommendedName>
        <fullName evidence="9">CRISPR-associated endoribonuclease Cas2</fullName>
        <ecNumber evidence="9">3.1.-.-</ecNumber>
    </recommendedName>
</protein>
<dbReference type="SUPFAM" id="SSF143430">
    <property type="entry name" value="TTP0101/SSO1404-like"/>
    <property type="match status" value="1"/>
</dbReference>
<evidence type="ECO:0000256" key="8">
    <source>
        <dbReference type="ARBA" id="ARBA00023118"/>
    </source>
</evidence>
<evidence type="ECO:0000313" key="11">
    <source>
        <dbReference type="Proteomes" id="UP001209854"/>
    </source>
</evidence>
<evidence type="ECO:0000256" key="1">
    <source>
        <dbReference type="ARBA" id="ARBA00001946"/>
    </source>
</evidence>
<keyword evidence="5 9" id="KW-0255">Endonuclease</keyword>
<keyword evidence="11" id="KW-1185">Reference proteome</keyword>
<evidence type="ECO:0000256" key="6">
    <source>
        <dbReference type="ARBA" id="ARBA00022801"/>
    </source>
</evidence>
<proteinExistence type="inferred from homology"/>